<keyword evidence="2" id="KW-1133">Transmembrane helix</keyword>
<accession>A0A4Y7SVD3</accession>
<name>A0A4Y7SVD3_COPMI</name>
<feature type="transmembrane region" description="Helical" evidence="2">
    <location>
        <begin position="129"/>
        <end position="152"/>
    </location>
</feature>
<keyword evidence="5" id="KW-1185">Reference proteome</keyword>
<dbReference type="PANTHER" id="PTHR40465:SF1">
    <property type="entry name" value="DUF6534 DOMAIN-CONTAINING PROTEIN"/>
    <property type="match status" value="1"/>
</dbReference>
<feature type="transmembrane region" description="Helical" evidence="2">
    <location>
        <begin position="53"/>
        <end position="72"/>
    </location>
</feature>
<feature type="domain" description="DUF6534" evidence="3">
    <location>
        <begin position="179"/>
        <end position="267"/>
    </location>
</feature>
<dbReference type="Proteomes" id="UP000298030">
    <property type="component" value="Unassembled WGS sequence"/>
</dbReference>
<dbReference type="STRING" id="71717.A0A4Y7SVD3"/>
<sequence>MAPPPLPPVPLPVDPILFAGPVLIGILFTYLLFGVLLAQVAQYYQTVAASDKNWLRILVAVVVVIQFLQLSFITDNAWTVCVLGYLDPMNLISPPISAPGTGVLNGMVSLCVQMFFVWKIYSLAQKSKVFIGVAGLVAVLSVLQFGASIGITTKFIMVNREAIRLHELKTPITIHLVTTAACDTVITVAMIVILSHYKDNTVFVKTKSLLNTLIIATIENGLVTSVTAIGNLIIYFTRTQDMINIAFQYVIGGLYAIVLVTTLNRRSPTDRGECTSISLSDVNGFNTSRNNNSSTGRGPAPSYQVNVLTTVDRKSDPEAMMTTTSHEYGGKRAQH</sequence>
<feature type="transmembrane region" description="Helical" evidence="2">
    <location>
        <begin position="172"/>
        <end position="197"/>
    </location>
</feature>
<reference evidence="4 5" key="1">
    <citation type="journal article" date="2019" name="Nat. Ecol. Evol.">
        <title>Megaphylogeny resolves global patterns of mushroom evolution.</title>
        <authorList>
            <person name="Varga T."/>
            <person name="Krizsan K."/>
            <person name="Foldi C."/>
            <person name="Dima B."/>
            <person name="Sanchez-Garcia M."/>
            <person name="Sanchez-Ramirez S."/>
            <person name="Szollosi G.J."/>
            <person name="Szarkandi J.G."/>
            <person name="Papp V."/>
            <person name="Albert L."/>
            <person name="Andreopoulos W."/>
            <person name="Angelini C."/>
            <person name="Antonin V."/>
            <person name="Barry K.W."/>
            <person name="Bougher N.L."/>
            <person name="Buchanan P."/>
            <person name="Buyck B."/>
            <person name="Bense V."/>
            <person name="Catcheside P."/>
            <person name="Chovatia M."/>
            <person name="Cooper J."/>
            <person name="Damon W."/>
            <person name="Desjardin D."/>
            <person name="Finy P."/>
            <person name="Geml J."/>
            <person name="Haridas S."/>
            <person name="Hughes K."/>
            <person name="Justo A."/>
            <person name="Karasinski D."/>
            <person name="Kautmanova I."/>
            <person name="Kiss B."/>
            <person name="Kocsube S."/>
            <person name="Kotiranta H."/>
            <person name="LaButti K.M."/>
            <person name="Lechner B.E."/>
            <person name="Liimatainen K."/>
            <person name="Lipzen A."/>
            <person name="Lukacs Z."/>
            <person name="Mihaltcheva S."/>
            <person name="Morgado L.N."/>
            <person name="Niskanen T."/>
            <person name="Noordeloos M.E."/>
            <person name="Ohm R.A."/>
            <person name="Ortiz-Santana B."/>
            <person name="Ovrebo C."/>
            <person name="Racz N."/>
            <person name="Riley R."/>
            <person name="Savchenko A."/>
            <person name="Shiryaev A."/>
            <person name="Soop K."/>
            <person name="Spirin V."/>
            <person name="Szebenyi C."/>
            <person name="Tomsovsky M."/>
            <person name="Tulloss R.E."/>
            <person name="Uehling J."/>
            <person name="Grigoriev I.V."/>
            <person name="Vagvolgyi C."/>
            <person name="Papp T."/>
            <person name="Martin F.M."/>
            <person name="Miettinen O."/>
            <person name="Hibbett D.S."/>
            <person name="Nagy L.G."/>
        </authorList>
    </citation>
    <scope>NUCLEOTIDE SEQUENCE [LARGE SCALE GENOMIC DNA]</scope>
    <source>
        <strain evidence="4 5">FP101781</strain>
    </source>
</reference>
<comment type="caution">
    <text evidence="4">The sequence shown here is derived from an EMBL/GenBank/DDBJ whole genome shotgun (WGS) entry which is preliminary data.</text>
</comment>
<proteinExistence type="predicted"/>
<feature type="region of interest" description="Disordered" evidence="1">
    <location>
        <begin position="314"/>
        <end position="335"/>
    </location>
</feature>
<evidence type="ECO:0000313" key="4">
    <source>
        <dbReference type="EMBL" id="TEB25823.1"/>
    </source>
</evidence>
<dbReference type="PANTHER" id="PTHR40465">
    <property type="entry name" value="CHROMOSOME 1, WHOLE GENOME SHOTGUN SEQUENCE"/>
    <property type="match status" value="1"/>
</dbReference>
<feature type="transmembrane region" description="Helical" evidence="2">
    <location>
        <begin position="16"/>
        <end position="41"/>
    </location>
</feature>
<keyword evidence="2" id="KW-0472">Membrane</keyword>
<dbReference type="Pfam" id="PF20152">
    <property type="entry name" value="DUF6534"/>
    <property type="match status" value="1"/>
</dbReference>
<gene>
    <name evidence="4" type="ORF">FA13DRAFT_1132153</name>
</gene>
<feature type="transmembrane region" description="Helical" evidence="2">
    <location>
        <begin position="209"/>
        <end position="236"/>
    </location>
</feature>
<organism evidence="4 5">
    <name type="scientific">Coprinellus micaceus</name>
    <name type="common">Glistening ink-cap mushroom</name>
    <name type="synonym">Coprinus micaceus</name>
    <dbReference type="NCBI Taxonomy" id="71717"/>
    <lineage>
        <taxon>Eukaryota</taxon>
        <taxon>Fungi</taxon>
        <taxon>Dikarya</taxon>
        <taxon>Basidiomycota</taxon>
        <taxon>Agaricomycotina</taxon>
        <taxon>Agaricomycetes</taxon>
        <taxon>Agaricomycetidae</taxon>
        <taxon>Agaricales</taxon>
        <taxon>Agaricineae</taxon>
        <taxon>Psathyrellaceae</taxon>
        <taxon>Coprinellus</taxon>
    </lineage>
</organism>
<keyword evidence="2" id="KW-0812">Transmembrane</keyword>
<feature type="transmembrane region" description="Helical" evidence="2">
    <location>
        <begin position="92"/>
        <end position="117"/>
    </location>
</feature>
<evidence type="ECO:0000313" key="5">
    <source>
        <dbReference type="Proteomes" id="UP000298030"/>
    </source>
</evidence>
<dbReference type="EMBL" id="QPFP01000053">
    <property type="protein sequence ID" value="TEB25823.1"/>
    <property type="molecule type" value="Genomic_DNA"/>
</dbReference>
<dbReference type="OrthoDB" id="3223377at2759"/>
<feature type="transmembrane region" description="Helical" evidence="2">
    <location>
        <begin position="242"/>
        <end position="263"/>
    </location>
</feature>
<evidence type="ECO:0000256" key="2">
    <source>
        <dbReference type="SAM" id="Phobius"/>
    </source>
</evidence>
<protein>
    <recommendedName>
        <fullName evidence="3">DUF6534 domain-containing protein</fullName>
    </recommendedName>
</protein>
<evidence type="ECO:0000259" key="3">
    <source>
        <dbReference type="Pfam" id="PF20152"/>
    </source>
</evidence>
<evidence type="ECO:0000256" key="1">
    <source>
        <dbReference type="SAM" id="MobiDB-lite"/>
    </source>
</evidence>
<dbReference type="InterPro" id="IPR045339">
    <property type="entry name" value="DUF6534"/>
</dbReference>
<dbReference type="AlphaFoldDB" id="A0A4Y7SVD3"/>